<organism evidence="1 2">
    <name type="scientific">Dyadobacter fermentans (strain ATCC 700827 / DSM 18053 / CIP 107007 / KCTC 52180 / NS114)</name>
    <dbReference type="NCBI Taxonomy" id="471854"/>
    <lineage>
        <taxon>Bacteria</taxon>
        <taxon>Pseudomonadati</taxon>
        <taxon>Bacteroidota</taxon>
        <taxon>Cytophagia</taxon>
        <taxon>Cytophagales</taxon>
        <taxon>Spirosomataceae</taxon>
        <taxon>Dyadobacter</taxon>
    </lineage>
</organism>
<accession>C6VUF7</accession>
<dbReference type="KEGG" id="dfe:Dfer_5448"/>
<sequence>MNHQLLPAGADRSLLLSVRQKAEALSEADFSTRIFSGADTDLLQSLGIRSGANVPVAANAPSVSRWRDITLHAGIDRLKSLFANTRTIPFSEWSDIGQATDIWYGMLADVIRPLGRRDWEFIFYLGNPAARHFFDVDEIMDVMASFAKTGNVTLALEEQEAQALWSLLFSGKQVPPFDLAHPDARARYRSVFQTMEVSRLAIYSESRALLLTETSHFEVVRPPVPAHTHNPQERANFIEGYALGLESGMDAAESLVLGIATSGSVSENSPTPTKTAALHFLNQWKDSI</sequence>
<proteinExistence type="predicted"/>
<dbReference type="STRING" id="471854.Dfer_5448"/>
<dbReference type="RefSeq" id="WP_015814879.1">
    <property type="nucleotide sequence ID" value="NC_013037.1"/>
</dbReference>
<dbReference type="AlphaFoldDB" id="C6VUF7"/>
<protein>
    <submittedName>
        <fullName evidence="1">Uncharacterized protein</fullName>
    </submittedName>
</protein>
<dbReference type="OrthoDB" id="787163at2"/>
<gene>
    <name evidence="1" type="ordered locus">Dfer_5448</name>
</gene>
<evidence type="ECO:0000313" key="2">
    <source>
        <dbReference type="Proteomes" id="UP000002011"/>
    </source>
</evidence>
<reference evidence="1 2" key="1">
    <citation type="journal article" date="2009" name="Stand. Genomic Sci.">
        <title>Complete genome sequence of Dyadobacter fermentans type strain (NS114).</title>
        <authorList>
            <person name="Lang E."/>
            <person name="Lapidus A."/>
            <person name="Chertkov O."/>
            <person name="Brettin T."/>
            <person name="Detter J.C."/>
            <person name="Han C."/>
            <person name="Copeland A."/>
            <person name="Glavina Del Rio T."/>
            <person name="Nolan M."/>
            <person name="Chen F."/>
            <person name="Lucas S."/>
            <person name="Tice H."/>
            <person name="Cheng J.F."/>
            <person name="Land M."/>
            <person name="Hauser L."/>
            <person name="Chang Y.J."/>
            <person name="Jeffries C.D."/>
            <person name="Kopitz M."/>
            <person name="Bruce D."/>
            <person name="Goodwin L."/>
            <person name="Pitluck S."/>
            <person name="Ovchinnikova G."/>
            <person name="Pati A."/>
            <person name="Ivanova N."/>
            <person name="Mavrommatis K."/>
            <person name="Chen A."/>
            <person name="Palaniappan K."/>
            <person name="Chain P."/>
            <person name="Bristow J."/>
            <person name="Eisen J.A."/>
            <person name="Markowitz V."/>
            <person name="Hugenholtz P."/>
            <person name="Goker M."/>
            <person name="Rohde M."/>
            <person name="Kyrpides N.C."/>
            <person name="Klenk H.P."/>
        </authorList>
    </citation>
    <scope>NUCLEOTIDE SEQUENCE [LARGE SCALE GENOMIC DNA]</scope>
    <source>
        <strain evidence="2">ATCC 700827 / DSM 18053 / CIP 107007 / KCTC 52180 / NS114</strain>
    </source>
</reference>
<keyword evidence="2" id="KW-1185">Reference proteome</keyword>
<dbReference type="InterPro" id="IPR057621">
    <property type="entry name" value="Khk_prokaryotic"/>
</dbReference>
<dbReference type="Pfam" id="PF25270">
    <property type="entry name" value="Khk"/>
    <property type="match status" value="1"/>
</dbReference>
<dbReference type="Proteomes" id="UP000002011">
    <property type="component" value="Chromosome"/>
</dbReference>
<evidence type="ECO:0000313" key="1">
    <source>
        <dbReference type="EMBL" id="ACT96639.1"/>
    </source>
</evidence>
<dbReference type="EMBL" id="CP001619">
    <property type="protein sequence ID" value="ACT96639.1"/>
    <property type="molecule type" value="Genomic_DNA"/>
</dbReference>
<name>C6VUF7_DYAFD</name>
<dbReference type="eggNOG" id="COG0524">
    <property type="taxonomic scope" value="Bacteria"/>
</dbReference>
<dbReference type="HOGENOM" id="CLU_965528_0_0_10"/>